<proteinExistence type="predicted"/>
<evidence type="ECO:0000256" key="1">
    <source>
        <dbReference type="SAM" id="Coils"/>
    </source>
</evidence>
<organism evidence="2 3">
    <name type="scientific">Tothia fuscella</name>
    <dbReference type="NCBI Taxonomy" id="1048955"/>
    <lineage>
        <taxon>Eukaryota</taxon>
        <taxon>Fungi</taxon>
        <taxon>Dikarya</taxon>
        <taxon>Ascomycota</taxon>
        <taxon>Pezizomycotina</taxon>
        <taxon>Dothideomycetes</taxon>
        <taxon>Pleosporomycetidae</taxon>
        <taxon>Venturiales</taxon>
        <taxon>Cylindrosympodiaceae</taxon>
        <taxon>Tothia</taxon>
    </lineage>
</organism>
<reference evidence="2" key="1">
    <citation type="journal article" date="2020" name="Stud. Mycol.">
        <title>101 Dothideomycetes genomes: a test case for predicting lifestyles and emergence of pathogens.</title>
        <authorList>
            <person name="Haridas S."/>
            <person name="Albert R."/>
            <person name="Binder M."/>
            <person name="Bloem J."/>
            <person name="Labutti K."/>
            <person name="Salamov A."/>
            <person name="Andreopoulos B."/>
            <person name="Baker S."/>
            <person name="Barry K."/>
            <person name="Bills G."/>
            <person name="Bluhm B."/>
            <person name="Cannon C."/>
            <person name="Castanera R."/>
            <person name="Culley D."/>
            <person name="Daum C."/>
            <person name="Ezra D."/>
            <person name="Gonzalez J."/>
            <person name="Henrissat B."/>
            <person name="Kuo A."/>
            <person name="Liang C."/>
            <person name="Lipzen A."/>
            <person name="Lutzoni F."/>
            <person name="Magnuson J."/>
            <person name="Mondo S."/>
            <person name="Nolan M."/>
            <person name="Ohm R."/>
            <person name="Pangilinan J."/>
            <person name="Park H.-J."/>
            <person name="Ramirez L."/>
            <person name="Alfaro M."/>
            <person name="Sun H."/>
            <person name="Tritt A."/>
            <person name="Yoshinaga Y."/>
            <person name="Zwiers L.-H."/>
            <person name="Turgeon B."/>
            <person name="Goodwin S."/>
            <person name="Spatafora J."/>
            <person name="Crous P."/>
            <person name="Grigoriev I."/>
        </authorList>
    </citation>
    <scope>NUCLEOTIDE SEQUENCE</scope>
    <source>
        <strain evidence="2">CBS 130266</strain>
    </source>
</reference>
<sequence>MAPVQPSMAPIVTLMENLENEVKDLDESISTSLNMINGKKRKLGARGGRVELRQYKAAVTRAKRKLAETQADLKRAEEQEPILKAQAAELVDEIAVDAVGLADSRRLKNEKQQLLGCLQHLQSRNQIATSSEAEVELQSQANTNHTSDCSEMFSSSKLHIPDSMSEVGCTQYVCCRPARHCGNQRVHSTETQRES</sequence>
<evidence type="ECO:0000313" key="3">
    <source>
        <dbReference type="Proteomes" id="UP000800235"/>
    </source>
</evidence>
<dbReference type="AlphaFoldDB" id="A0A9P4P1W9"/>
<evidence type="ECO:0000313" key="2">
    <source>
        <dbReference type="EMBL" id="KAF2436735.1"/>
    </source>
</evidence>
<protein>
    <submittedName>
        <fullName evidence="2">Uncharacterized protein</fullName>
    </submittedName>
</protein>
<gene>
    <name evidence="2" type="ORF">EJ08DRAFT_654918</name>
</gene>
<feature type="coiled-coil region" evidence="1">
    <location>
        <begin position="15"/>
        <end position="93"/>
    </location>
</feature>
<keyword evidence="3" id="KW-1185">Reference proteome</keyword>
<comment type="caution">
    <text evidence="2">The sequence shown here is derived from an EMBL/GenBank/DDBJ whole genome shotgun (WGS) entry which is preliminary data.</text>
</comment>
<keyword evidence="1" id="KW-0175">Coiled coil</keyword>
<name>A0A9P4P1W9_9PEZI</name>
<accession>A0A9P4P1W9</accession>
<dbReference type="Proteomes" id="UP000800235">
    <property type="component" value="Unassembled WGS sequence"/>
</dbReference>
<dbReference type="EMBL" id="MU007009">
    <property type="protein sequence ID" value="KAF2436735.1"/>
    <property type="molecule type" value="Genomic_DNA"/>
</dbReference>